<organism evidence="1 2">
    <name type="scientific">Novosphingobium marinum</name>
    <dbReference type="NCBI Taxonomy" id="1514948"/>
    <lineage>
        <taxon>Bacteria</taxon>
        <taxon>Pseudomonadati</taxon>
        <taxon>Pseudomonadota</taxon>
        <taxon>Alphaproteobacteria</taxon>
        <taxon>Sphingomonadales</taxon>
        <taxon>Sphingomonadaceae</taxon>
        <taxon>Novosphingobium</taxon>
    </lineage>
</organism>
<keyword evidence="2" id="KW-1185">Reference proteome</keyword>
<evidence type="ECO:0000313" key="2">
    <source>
        <dbReference type="Proteomes" id="UP000522081"/>
    </source>
</evidence>
<dbReference type="NCBIfam" id="TIGR03373">
    <property type="entry name" value="VI_minor_4"/>
    <property type="match status" value="1"/>
</dbReference>
<dbReference type="Gene3D" id="3.40.1730.10">
    <property type="entry name" value="pa0076 domain"/>
    <property type="match status" value="1"/>
</dbReference>
<dbReference type="AlphaFoldDB" id="A0A7Z0BTJ4"/>
<dbReference type="RefSeq" id="WP_179407928.1">
    <property type="nucleotide sequence ID" value="NZ_BMGF01000004.1"/>
</dbReference>
<dbReference type="InterPro" id="IPR017748">
    <property type="entry name" value="TagF"/>
</dbReference>
<evidence type="ECO:0000313" key="1">
    <source>
        <dbReference type="EMBL" id="NYH96081.1"/>
    </source>
</evidence>
<sequence>MSGRPVSRWLFGKLPSQGDFVSRGIDHAFRDQLDAWLSVQMETAQSAFDDFNDRYMAAPACNFVDRDPEGLWSGGALCASVDRVGRQFPIILAAPARDAEEATAVSGACLAALHEAFEHGWEASDLHEAELVPAELPWAPDSPAWALLGEEGPAHVEADRYPTGIVAAMLEMAG</sequence>
<dbReference type="Pfam" id="PF09867">
    <property type="entry name" value="TagF_N"/>
    <property type="match status" value="1"/>
</dbReference>
<gene>
    <name evidence="1" type="ORF">FHS75_002413</name>
</gene>
<accession>A0A7Z0BTJ4</accession>
<name>A0A7Z0BTJ4_9SPHN</name>
<dbReference type="Proteomes" id="UP000522081">
    <property type="component" value="Unassembled WGS sequence"/>
</dbReference>
<reference evidence="1 2" key="1">
    <citation type="submission" date="2020-07" db="EMBL/GenBank/DDBJ databases">
        <title>Genomic Encyclopedia of Type Strains, Phase IV (KMG-IV): sequencing the most valuable type-strain genomes for metagenomic binning, comparative biology and taxonomic classification.</title>
        <authorList>
            <person name="Goeker M."/>
        </authorList>
    </citation>
    <scope>NUCLEOTIDE SEQUENCE [LARGE SCALE GENOMIC DNA]</scope>
    <source>
        <strain evidence="1 2">DSM 29043</strain>
    </source>
</reference>
<protein>
    <submittedName>
        <fullName evidence="1">Type VI secretion system ImpM family protein</fullName>
    </submittedName>
</protein>
<proteinExistence type="predicted"/>
<comment type="caution">
    <text evidence="1">The sequence shown here is derived from an EMBL/GenBank/DDBJ whole genome shotgun (WGS) entry which is preliminary data.</text>
</comment>
<dbReference type="EMBL" id="JACBZF010000004">
    <property type="protein sequence ID" value="NYH96081.1"/>
    <property type="molecule type" value="Genomic_DNA"/>
</dbReference>
<dbReference type="InterPro" id="IPR038225">
    <property type="entry name" value="TagF_sf"/>
</dbReference>